<evidence type="ECO:0000256" key="2">
    <source>
        <dbReference type="SAM" id="SignalP"/>
    </source>
</evidence>
<gene>
    <name evidence="5" type="primary">LOC136080498</name>
</gene>
<evidence type="ECO:0000259" key="3">
    <source>
        <dbReference type="PROSITE" id="PS50228"/>
    </source>
</evidence>
<feature type="chain" id="PRO_5045826939" evidence="2">
    <location>
        <begin position="17"/>
        <end position="182"/>
    </location>
</feature>
<keyword evidence="4" id="KW-1185">Reference proteome</keyword>
<dbReference type="PROSITE" id="PS50228">
    <property type="entry name" value="SUEL_LECTIN"/>
    <property type="match status" value="1"/>
</dbReference>
<name>A0ABM4BVR4_HYDVU</name>
<dbReference type="InterPro" id="IPR043159">
    <property type="entry name" value="Lectin_gal-bd_sf"/>
</dbReference>
<dbReference type="GeneID" id="136080498"/>
<proteinExistence type="predicted"/>
<feature type="domain" description="SUEL-type lectin" evidence="3">
    <location>
        <begin position="84"/>
        <end position="174"/>
    </location>
</feature>
<dbReference type="Gene3D" id="2.60.120.740">
    <property type="match status" value="1"/>
</dbReference>
<feature type="signal peptide" evidence="2">
    <location>
        <begin position="1"/>
        <end position="16"/>
    </location>
</feature>
<organism evidence="4 5">
    <name type="scientific">Hydra vulgaris</name>
    <name type="common">Hydra</name>
    <name type="synonym">Hydra attenuata</name>
    <dbReference type="NCBI Taxonomy" id="6087"/>
    <lineage>
        <taxon>Eukaryota</taxon>
        <taxon>Metazoa</taxon>
        <taxon>Cnidaria</taxon>
        <taxon>Hydrozoa</taxon>
        <taxon>Hydroidolina</taxon>
        <taxon>Anthoathecata</taxon>
        <taxon>Aplanulata</taxon>
        <taxon>Hydridae</taxon>
        <taxon>Hydra</taxon>
    </lineage>
</organism>
<sequence length="182" mass="21189">MSKLGILFALFALTFAISYEVNEENSNDYENDFLDNLEDSELNDFIETKDDNEDNDKEESENYENNDPSQSYIKTKWLKRTARACEGNNLIINCYGRRKIKVIYANYGRTSSRICSKDFNTDLPKKCNNQKRSLKEVRNKCSGRSSCVVEASNGVFGDPCFGTYKYLEVRFYCQKKHHFIHT</sequence>
<feature type="region of interest" description="Disordered" evidence="1">
    <location>
        <begin position="47"/>
        <end position="69"/>
    </location>
</feature>
<keyword evidence="2" id="KW-0732">Signal</keyword>
<evidence type="ECO:0000256" key="1">
    <source>
        <dbReference type="SAM" id="MobiDB-lite"/>
    </source>
</evidence>
<dbReference type="InterPro" id="IPR000922">
    <property type="entry name" value="Lectin_gal-bd_dom"/>
</dbReference>
<evidence type="ECO:0000313" key="4">
    <source>
        <dbReference type="Proteomes" id="UP001652625"/>
    </source>
</evidence>
<dbReference type="Proteomes" id="UP001652625">
    <property type="component" value="Chromosome 05"/>
</dbReference>
<accession>A0ABM4BVR4</accession>
<reference evidence="5" key="1">
    <citation type="submission" date="2025-08" db="UniProtKB">
        <authorList>
            <consortium name="RefSeq"/>
        </authorList>
    </citation>
    <scope>IDENTIFICATION</scope>
</reference>
<protein>
    <submittedName>
        <fullName evidence="5">L-rhamnose-binding lectin CSL3-like</fullName>
    </submittedName>
</protein>
<dbReference type="Pfam" id="PF02140">
    <property type="entry name" value="SUEL_Lectin"/>
    <property type="match status" value="1"/>
</dbReference>
<feature type="compositionally biased region" description="Acidic residues" evidence="1">
    <location>
        <begin position="47"/>
        <end position="64"/>
    </location>
</feature>
<dbReference type="PANTHER" id="PTHR46780">
    <property type="entry name" value="PROTEIN EVA-1"/>
    <property type="match status" value="1"/>
</dbReference>
<dbReference type="RefSeq" id="XP_065653300.1">
    <property type="nucleotide sequence ID" value="XM_065797228.1"/>
</dbReference>
<evidence type="ECO:0000313" key="5">
    <source>
        <dbReference type="RefSeq" id="XP_065653300.1"/>
    </source>
</evidence>
<dbReference type="CDD" id="cd22827">
    <property type="entry name" value="Gal_Rha_Lectin_SUL-I-like"/>
    <property type="match status" value="1"/>
</dbReference>